<comment type="caution">
    <text evidence="2">The sequence shown here is derived from an EMBL/GenBank/DDBJ whole genome shotgun (WGS) entry which is preliminary data.</text>
</comment>
<keyword evidence="3" id="KW-1185">Reference proteome</keyword>
<feature type="chain" id="PRO_5042066503" evidence="1">
    <location>
        <begin position="22"/>
        <end position="270"/>
    </location>
</feature>
<dbReference type="AlphaFoldDB" id="A0AAE0G8H0"/>
<protein>
    <submittedName>
        <fullName evidence="2">Uncharacterized protein</fullName>
    </submittedName>
</protein>
<organism evidence="2 3">
    <name type="scientific">Cymbomonas tetramitiformis</name>
    <dbReference type="NCBI Taxonomy" id="36881"/>
    <lineage>
        <taxon>Eukaryota</taxon>
        <taxon>Viridiplantae</taxon>
        <taxon>Chlorophyta</taxon>
        <taxon>Pyramimonadophyceae</taxon>
        <taxon>Pyramimonadales</taxon>
        <taxon>Pyramimonadaceae</taxon>
        <taxon>Cymbomonas</taxon>
    </lineage>
</organism>
<dbReference type="Proteomes" id="UP001190700">
    <property type="component" value="Unassembled WGS sequence"/>
</dbReference>
<reference evidence="2 3" key="1">
    <citation type="journal article" date="2015" name="Genome Biol. Evol.">
        <title>Comparative Genomics of a Bacterivorous Green Alga Reveals Evolutionary Causalities and Consequences of Phago-Mixotrophic Mode of Nutrition.</title>
        <authorList>
            <person name="Burns J.A."/>
            <person name="Paasch A."/>
            <person name="Narechania A."/>
            <person name="Kim E."/>
        </authorList>
    </citation>
    <scope>NUCLEOTIDE SEQUENCE [LARGE SCALE GENOMIC DNA]</scope>
    <source>
        <strain evidence="2 3">PLY_AMNH</strain>
    </source>
</reference>
<evidence type="ECO:0000256" key="1">
    <source>
        <dbReference type="SAM" id="SignalP"/>
    </source>
</evidence>
<sequence length="270" mass="28440">MGRQCLLVCLALSCIATAVKAGPQTFTWNKKCATWNSASPASCWDPAGIPGVTDTVVFPSLSASVVNCTGSDCHGLDNATAHASTQQQASTVTYAVSRKVLSEDSKLSAKNPESAAESTVSTLDGVHAVISVGSIIVEDGAYLLLTSNVFLELNGPGVSKIYGEVIVNAHGYAVPDVQTYQVDEWFAFGGLYGKGNIIVAPTGRLAIMSGILAGSYPYCSDYATESQTTVYGRLEIGGKSVHAMRSTGIFIHRLIDNFGKLTFSEWQGVP</sequence>
<name>A0AAE0G8H0_9CHLO</name>
<evidence type="ECO:0000313" key="3">
    <source>
        <dbReference type="Proteomes" id="UP001190700"/>
    </source>
</evidence>
<evidence type="ECO:0000313" key="2">
    <source>
        <dbReference type="EMBL" id="KAK3273300.1"/>
    </source>
</evidence>
<dbReference type="EMBL" id="LGRX02008551">
    <property type="protein sequence ID" value="KAK3273300.1"/>
    <property type="molecule type" value="Genomic_DNA"/>
</dbReference>
<proteinExistence type="predicted"/>
<accession>A0AAE0G8H0</accession>
<keyword evidence="1" id="KW-0732">Signal</keyword>
<feature type="signal peptide" evidence="1">
    <location>
        <begin position="1"/>
        <end position="21"/>
    </location>
</feature>
<gene>
    <name evidence="2" type="ORF">CYMTET_18453</name>
</gene>